<dbReference type="GO" id="GO:0016740">
    <property type="term" value="F:transferase activity"/>
    <property type="evidence" value="ECO:0007669"/>
    <property type="project" value="UniProtKB-KW"/>
</dbReference>
<dbReference type="NCBIfam" id="TIGR03725">
    <property type="entry name" value="T6A_YeaZ"/>
    <property type="match status" value="1"/>
</dbReference>
<dbReference type="GO" id="GO:0005829">
    <property type="term" value="C:cytosol"/>
    <property type="evidence" value="ECO:0007669"/>
    <property type="project" value="TreeGrafter"/>
</dbReference>
<name>A0A7G7CN01_9CORY</name>
<dbReference type="InterPro" id="IPR043129">
    <property type="entry name" value="ATPase_NBD"/>
</dbReference>
<dbReference type="InterPro" id="IPR022496">
    <property type="entry name" value="T6A_TsaB"/>
</dbReference>
<dbReference type="Pfam" id="PF00814">
    <property type="entry name" value="TsaD"/>
    <property type="match status" value="1"/>
</dbReference>
<organism evidence="2 3">
    <name type="scientific">Corynebacterium incognita</name>
    <dbReference type="NCBI Taxonomy" id="2754725"/>
    <lineage>
        <taxon>Bacteria</taxon>
        <taxon>Bacillati</taxon>
        <taxon>Actinomycetota</taxon>
        <taxon>Actinomycetes</taxon>
        <taxon>Mycobacteriales</taxon>
        <taxon>Corynebacteriaceae</taxon>
        <taxon>Corynebacterium</taxon>
    </lineage>
</organism>
<evidence type="ECO:0000313" key="2">
    <source>
        <dbReference type="EMBL" id="QNE88967.1"/>
    </source>
</evidence>
<keyword evidence="2" id="KW-0808">Transferase</keyword>
<dbReference type="KEGG" id="cik:H0194_07730"/>
<dbReference type="PANTHER" id="PTHR11735">
    <property type="entry name" value="TRNA N6-ADENOSINE THREONYLCARBAMOYLTRANSFERASE"/>
    <property type="match status" value="1"/>
</dbReference>
<dbReference type="EMBL" id="CP059404">
    <property type="protein sequence ID" value="QNE88967.1"/>
    <property type="molecule type" value="Genomic_DNA"/>
</dbReference>
<dbReference type="SUPFAM" id="SSF53067">
    <property type="entry name" value="Actin-like ATPase domain"/>
    <property type="match status" value="2"/>
</dbReference>
<feature type="domain" description="Gcp-like" evidence="1">
    <location>
        <begin position="36"/>
        <end position="147"/>
    </location>
</feature>
<reference evidence="2 3" key="1">
    <citation type="submission" date="2020-07" db="EMBL/GenBank/DDBJ databases">
        <title>Complete genome and description of Corynebacterium incognita strain Marseille-Q3630 sp. nov.</title>
        <authorList>
            <person name="Boxberger M."/>
        </authorList>
    </citation>
    <scope>NUCLEOTIDE SEQUENCE [LARGE SCALE GENOMIC DNA]</scope>
    <source>
        <strain evidence="2 3">Marseille-Q3630</strain>
    </source>
</reference>
<dbReference type="Gene3D" id="3.30.420.40">
    <property type="match status" value="2"/>
</dbReference>
<dbReference type="CDD" id="cd24032">
    <property type="entry name" value="ASKHA_NBD_TsaB"/>
    <property type="match status" value="1"/>
</dbReference>
<dbReference type="GO" id="GO:0002949">
    <property type="term" value="P:tRNA threonylcarbamoyladenosine modification"/>
    <property type="evidence" value="ECO:0007669"/>
    <property type="project" value="InterPro"/>
</dbReference>
<evidence type="ECO:0000313" key="3">
    <source>
        <dbReference type="Proteomes" id="UP000515743"/>
    </source>
</evidence>
<keyword evidence="3" id="KW-1185">Reference proteome</keyword>
<dbReference type="InterPro" id="IPR000905">
    <property type="entry name" value="Gcp-like_dom"/>
</dbReference>
<dbReference type="RefSeq" id="WP_185175353.1">
    <property type="nucleotide sequence ID" value="NZ_CP059404.1"/>
</dbReference>
<accession>A0A7G7CN01</accession>
<dbReference type="AlphaFoldDB" id="A0A7G7CN01"/>
<gene>
    <name evidence="2" type="primary">tsaB</name>
    <name evidence="2" type="ORF">H0194_07730</name>
</gene>
<evidence type="ECO:0000259" key="1">
    <source>
        <dbReference type="Pfam" id="PF00814"/>
    </source>
</evidence>
<sequence length="215" mass="22484">MRVLAIDTSTPSLVVGVVNDGERVAATVIPDCRDQNQLLTPTTLDVLTAAGVGFGDLDAVVVGCGPGPFTGLRVGMATAQAFADAVSIPVYGVCSLDAIARASAAEKVLVCTDARRKEVYWAEYEAGVRVAGPDVVRPEELDVATPEAVNVPGHLAERLPDALRTVPCYDTAPLPEHLVAACDFSSAPVPLYLRRPDAKEPAARPKSAAIPDVEL</sequence>
<dbReference type="Proteomes" id="UP000515743">
    <property type="component" value="Chromosome"/>
</dbReference>
<proteinExistence type="predicted"/>
<dbReference type="PANTHER" id="PTHR11735:SF11">
    <property type="entry name" value="TRNA THREONYLCARBAMOYLADENOSINE BIOSYNTHESIS PROTEIN TSAB"/>
    <property type="match status" value="1"/>
</dbReference>
<protein>
    <submittedName>
        <fullName evidence="2">tRNA (Adenosine(37)-N6)-threonylcarbamoyltransferase complex dimerization subunit type 1 TsaB</fullName>
    </submittedName>
</protein>